<dbReference type="AlphaFoldDB" id="A0A4U2YMT6"/>
<protein>
    <recommendedName>
        <fullName evidence="3">Nuclear transport factor 2 family protein</fullName>
    </recommendedName>
</protein>
<dbReference type="RefSeq" id="WP_137065865.1">
    <property type="nucleotide sequence ID" value="NZ_CP040748.1"/>
</dbReference>
<sequence length="171" mass="18691">MSLTRTALTGLVAAVLCVVGSVVIWLSGSRGAPPSAPEQEKAQEPVEVLRAWDEARARAWQTGDVPGLRALYVTGSPVGRRDVAMLQAYVERGLVVEGLTTQLLEVREVHVGFDRLVLDVTDRVHAGTVVGDDVRRVLPRDAPSLRRVTLRWGEGEWRVARVVHRAGRGET</sequence>
<reference evidence="1 2" key="1">
    <citation type="submission" date="2019-04" db="EMBL/GenBank/DDBJ databases">
        <authorList>
            <person name="Dong K."/>
        </authorList>
    </citation>
    <scope>NUCLEOTIDE SEQUENCE [LARGE SCALE GENOMIC DNA]</scope>
    <source>
        <strain evidence="2">dk3543</strain>
    </source>
</reference>
<proteinExistence type="predicted"/>
<keyword evidence="2" id="KW-1185">Reference proteome</keyword>
<evidence type="ECO:0000313" key="1">
    <source>
        <dbReference type="EMBL" id="TKI62596.1"/>
    </source>
</evidence>
<comment type="caution">
    <text evidence="1">The sequence shown here is derived from an EMBL/GenBank/DDBJ whole genome shotgun (WGS) entry which is preliminary data.</text>
</comment>
<dbReference type="OrthoDB" id="3789459at2"/>
<organism evidence="1 2">
    <name type="scientific">Nocardioides jishulii</name>
    <dbReference type="NCBI Taxonomy" id="2575440"/>
    <lineage>
        <taxon>Bacteria</taxon>
        <taxon>Bacillati</taxon>
        <taxon>Actinomycetota</taxon>
        <taxon>Actinomycetes</taxon>
        <taxon>Propionibacteriales</taxon>
        <taxon>Nocardioidaceae</taxon>
        <taxon>Nocardioides</taxon>
    </lineage>
</organism>
<dbReference type="EMBL" id="SZPY01000002">
    <property type="protein sequence ID" value="TKI62596.1"/>
    <property type="molecule type" value="Genomic_DNA"/>
</dbReference>
<accession>A0A4U2YMT6</accession>
<dbReference type="Proteomes" id="UP000307808">
    <property type="component" value="Unassembled WGS sequence"/>
</dbReference>
<evidence type="ECO:0008006" key="3">
    <source>
        <dbReference type="Google" id="ProtNLM"/>
    </source>
</evidence>
<name>A0A4U2YMT6_9ACTN</name>
<evidence type="ECO:0000313" key="2">
    <source>
        <dbReference type="Proteomes" id="UP000307808"/>
    </source>
</evidence>
<gene>
    <name evidence="1" type="ORF">FC770_09525</name>
</gene>